<name>K9VC66_9CYAN</name>
<gene>
    <name evidence="2" type="ORF">Osc7112_0429</name>
</gene>
<dbReference type="Proteomes" id="UP000010478">
    <property type="component" value="Chromosome"/>
</dbReference>
<dbReference type="KEGG" id="oni:Osc7112_0429"/>
<dbReference type="SUPFAM" id="SSF52266">
    <property type="entry name" value="SGNH hydrolase"/>
    <property type="match status" value="1"/>
</dbReference>
<sequence precursor="true">MIRRYIASLSTSILKRTCAATALLALTLGGSSTKPPNTAATSGSIESPVLAQPPTSLLAKNGNQTQKSVSVASCPQNDGFTEAVNFATQASNLAQSANSQQDWDEVAALWVQAVAWMQAVPPGSPRRAFAEKKVVEYMRNLVYSQQQAGANGSQASTVSFSSDLLNEQLGLYLSYVAAVGPPDVLIVGSSRALQGVDPKQLKQSLAQRGRPGLKVFNFSVNGATAQVVDFQLRRLLKPGHLPQMIVWADGVRGFNSGRDDRTFNSIVDSEGSQLLAAGIRPELQSDEPNVIPQCYRFPQPCANKTFRKAFTSFDRPFRGGQDAQPLLPTIKSLSSGTGILPVADTHPPIKSPSSGTGILPVADTHPPIKSLSSGTGILPVADTHPPIKSLSSGTGILPVADTHPPIKSLSSGTGILPVASNAARYELKPIAANAATQKAQLIPVSRRTTVAIRQLNQLADSIDSNGFMAMSGTYNPNTYYRERAYVSGQYDRDYENFNLGGKQATAFNSVVAFTKARKIPLIFVNLPLTDDYLDGTRLRAEQQFRQRMDQLSRQKGFAFRDLSQRWPGRNDYFFDPSHLNRFGAIAVSRLLAADSSIIWPRPKSSRSDG</sequence>
<keyword evidence="1" id="KW-0732">Signal</keyword>
<dbReference type="EMBL" id="CP003614">
    <property type="protein sequence ID" value="AFZ05037.1"/>
    <property type="molecule type" value="Genomic_DNA"/>
</dbReference>
<dbReference type="HOGENOM" id="CLU_548367_0_0_3"/>
<organism evidence="2 3">
    <name type="scientific">Phormidium nigroviride PCC 7112</name>
    <dbReference type="NCBI Taxonomy" id="179408"/>
    <lineage>
        <taxon>Bacteria</taxon>
        <taxon>Bacillati</taxon>
        <taxon>Cyanobacteriota</taxon>
        <taxon>Cyanophyceae</taxon>
        <taxon>Oscillatoriophycideae</taxon>
        <taxon>Oscillatoriales</taxon>
        <taxon>Oscillatoriaceae</taxon>
        <taxon>Phormidium</taxon>
    </lineage>
</organism>
<feature type="signal peptide" evidence="1">
    <location>
        <begin position="1"/>
        <end position="22"/>
    </location>
</feature>
<evidence type="ECO:0000256" key="1">
    <source>
        <dbReference type="SAM" id="SignalP"/>
    </source>
</evidence>
<dbReference type="RefSeq" id="WP_015174372.1">
    <property type="nucleotide sequence ID" value="NC_019729.1"/>
</dbReference>
<dbReference type="AlphaFoldDB" id="K9VC66"/>
<feature type="chain" id="PRO_5003937567" description="DUF1574 domain-containing protein" evidence="1">
    <location>
        <begin position="23"/>
        <end position="609"/>
    </location>
</feature>
<reference evidence="2 3" key="1">
    <citation type="submission" date="2012-05" db="EMBL/GenBank/DDBJ databases">
        <title>Finished chromosome of genome of Oscillatoria sp. PCC 7112.</title>
        <authorList>
            <consortium name="US DOE Joint Genome Institute"/>
            <person name="Gugger M."/>
            <person name="Coursin T."/>
            <person name="Rippka R."/>
            <person name="Tandeau De Marsac N."/>
            <person name="Huntemann M."/>
            <person name="Wei C.-L."/>
            <person name="Han J."/>
            <person name="Detter J.C."/>
            <person name="Han C."/>
            <person name="Tapia R."/>
            <person name="Davenport K."/>
            <person name="Daligault H."/>
            <person name="Erkkila T."/>
            <person name="Gu W."/>
            <person name="Munk A.C.C."/>
            <person name="Teshima H."/>
            <person name="Xu Y."/>
            <person name="Chain P."/>
            <person name="Chen A."/>
            <person name="Krypides N."/>
            <person name="Mavromatis K."/>
            <person name="Markowitz V."/>
            <person name="Szeto E."/>
            <person name="Ivanova N."/>
            <person name="Mikhailova N."/>
            <person name="Ovchinnikova G."/>
            <person name="Pagani I."/>
            <person name="Pati A."/>
            <person name="Goodwin L."/>
            <person name="Peters L."/>
            <person name="Pitluck S."/>
            <person name="Woyke T."/>
            <person name="Kerfeld C."/>
        </authorList>
    </citation>
    <scope>NUCLEOTIDE SEQUENCE [LARGE SCALE GENOMIC DNA]</scope>
    <source>
        <strain evidence="2 3">PCC 7112</strain>
    </source>
</reference>
<evidence type="ECO:0000313" key="2">
    <source>
        <dbReference type="EMBL" id="AFZ05037.1"/>
    </source>
</evidence>
<evidence type="ECO:0008006" key="4">
    <source>
        <dbReference type="Google" id="ProtNLM"/>
    </source>
</evidence>
<evidence type="ECO:0000313" key="3">
    <source>
        <dbReference type="Proteomes" id="UP000010478"/>
    </source>
</evidence>
<keyword evidence="3" id="KW-1185">Reference proteome</keyword>
<dbReference type="eggNOG" id="COG0526">
    <property type="taxonomic scope" value="Bacteria"/>
</dbReference>
<protein>
    <recommendedName>
        <fullName evidence="4">DUF1574 domain-containing protein</fullName>
    </recommendedName>
</protein>
<dbReference type="eggNOG" id="COG2755">
    <property type="taxonomic scope" value="Bacteria"/>
</dbReference>
<dbReference type="STRING" id="179408.Osc7112_0429"/>
<proteinExistence type="predicted"/>
<accession>K9VC66</accession>
<dbReference type="PATRIC" id="fig|179408.3.peg.536"/>